<proteinExistence type="predicted"/>
<dbReference type="OrthoDB" id="6257278at2759"/>
<accession>A0A5B7E5F9</accession>
<keyword evidence="2" id="KW-1185">Reference proteome</keyword>
<organism evidence="1 2">
    <name type="scientific">Portunus trituberculatus</name>
    <name type="common">Swimming crab</name>
    <name type="synonym">Neptunus trituberculatus</name>
    <dbReference type="NCBI Taxonomy" id="210409"/>
    <lineage>
        <taxon>Eukaryota</taxon>
        <taxon>Metazoa</taxon>
        <taxon>Ecdysozoa</taxon>
        <taxon>Arthropoda</taxon>
        <taxon>Crustacea</taxon>
        <taxon>Multicrustacea</taxon>
        <taxon>Malacostraca</taxon>
        <taxon>Eumalacostraca</taxon>
        <taxon>Eucarida</taxon>
        <taxon>Decapoda</taxon>
        <taxon>Pleocyemata</taxon>
        <taxon>Brachyura</taxon>
        <taxon>Eubrachyura</taxon>
        <taxon>Portunoidea</taxon>
        <taxon>Portunidae</taxon>
        <taxon>Portuninae</taxon>
        <taxon>Portunus</taxon>
    </lineage>
</organism>
<evidence type="ECO:0000313" key="1">
    <source>
        <dbReference type="EMBL" id="MPC28639.1"/>
    </source>
</evidence>
<sequence length="118" mass="13592">MESHQHRATKSLKNYSPTTDIHRKTSMTLYEEEYAFMSENKVKTEEPSITLYDKNTISTAYNKDEKAIKKIICSNVTPTSVDTKLNLVIYYKSRKTANLVMKNSCLPPVTPLHQVNVY</sequence>
<gene>
    <name evidence="1" type="ORF">E2C01_021848</name>
</gene>
<dbReference type="AlphaFoldDB" id="A0A5B7E5F9"/>
<dbReference type="EMBL" id="VSRR010001944">
    <property type="protein sequence ID" value="MPC28639.1"/>
    <property type="molecule type" value="Genomic_DNA"/>
</dbReference>
<comment type="caution">
    <text evidence="1">The sequence shown here is derived from an EMBL/GenBank/DDBJ whole genome shotgun (WGS) entry which is preliminary data.</text>
</comment>
<name>A0A5B7E5F9_PORTR</name>
<reference evidence="1 2" key="1">
    <citation type="submission" date="2019-05" db="EMBL/GenBank/DDBJ databases">
        <title>Another draft genome of Portunus trituberculatus and its Hox gene families provides insights of decapod evolution.</title>
        <authorList>
            <person name="Jeong J.-H."/>
            <person name="Song I."/>
            <person name="Kim S."/>
            <person name="Choi T."/>
            <person name="Kim D."/>
            <person name="Ryu S."/>
            <person name="Kim W."/>
        </authorList>
    </citation>
    <scope>NUCLEOTIDE SEQUENCE [LARGE SCALE GENOMIC DNA]</scope>
    <source>
        <tissue evidence="1">Muscle</tissue>
    </source>
</reference>
<dbReference type="Proteomes" id="UP000324222">
    <property type="component" value="Unassembled WGS sequence"/>
</dbReference>
<evidence type="ECO:0000313" key="2">
    <source>
        <dbReference type="Proteomes" id="UP000324222"/>
    </source>
</evidence>
<protein>
    <submittedName>
        <fullName evidence="1">Uncharacterized protein</fullName>
    </submittedName>
</protein>